<dbReference type="PANTHER" id="PTHR48480:SF2">
    <property type="entry name" value="PEPTIDASE D"/>
    <property type="match status" value="1"/>
</dbReference>
<dbReference type="Pfam" id="PF00557">
    <property type="entry name" value="Peptidase_M24"/>
    <property type="match status" value="1"/>
</dbReference>
<evidence type="ECO:0000256" key="7">
    <source>
        <dbReference type="ARBA" id="ARBA00023049"/>
    </source>
</evidence>
<accession>A0AAD7UH05</accession>
<dbReference type="PANTHER" id="PTHR48480">
    <property type="match status" value="1"/>
</dbReference>
<keyword evidence="7" id="KW-0482">Metalloprotease</keyword>
<proteinExistence type="inferred from homology"/>
<evidence type="ECO:0000256" key="10">
    <source>
        <dbReference type="ARBA" id="ARBA00044051"/>
    </source>
</evidence>
<dbReference type="SUPFAM" id="SSF55920">
    <property type="entry name" value="Creatinase/aminopeptidase"/>
    <property type="match status" value="1"/>
</dbReference>
<keyword evidence="8" id="KW-0464">Manganese</keyword>
<feature type="domain" description="Aminopeptidase P N-terminal" evidence="16">
    <location>
        <begin position="40"/>
        <end position="176"/>
    </location>
</feature>
<dbReference type="Gene3D" id="3.90.230.10">
    <property type="entry name" value="Creatinase/methionine aminopeptidase superfamily"/>
    <property type="match status" value="1"/>
</dbReference>
<organism evidence="17 18">
    <name type="scientific">Chrysophaeum taylorii</name>
    <dbReference type="NCBI Taxonomy" id="2483200"/>
    <lineage>
        <taxon>Eukaryota</taxon>
        <taxon>Sar</taxon>
        <taxon>Stramenopiles</taxon>
        <taxon>Ochrophyta</taxon>
        <taxon>Pelagophyceae</taxon>
        <taxon>Pelagomonadales</taxon>
        <taxon>Pelagomonadaceae</taxon>
        <taxon>Chrysophaeum</taxon>
    </lineage>
</organism>
<dbReference type="InterPro" id="IPR036005">
    <property type="entry name" value="Creatinase/aminopeptidase-like"/>
</dbReference>
<dbReference type="AlphaFoldDB" id="A0AAD7UH05"/>
<comment type="similarity">
    <text evidence="9">Belongs to the peptidase M24B family. Eukaryotic-type prolidase subfamily.</text>
</comment>
<dbReference type="CDD" id="cd01087">
    <property type="entry name" value="Prolidase"/>
    <property type="match status" value="1"/>
</dbReference>
<dbReference type="Pfam" id="PF05195">
    <property type="entry name" value="AMP_N"/>
    <property type="match status" value="1"/>
</dbReference>
<evidence type="ECO:0000313" key="17">
    <source>
        <dbReference type="EMBL" id="KAJ8603809.1"/>
    </source>
</evidence>
<keyword evidence="5" id="KW-0378">Hydrolase</keyword>
<dbReference type="SUPFAM" id="SSF53092">
    <property type="entry name" value="Creatinase/prolidase N-terminal domain"/>
    <property type="match status" value="1"/>
</dbReference>
<evidence type="ECO:0000256" key="12">
    <source>
        <dbReference type="ARBA" id="ARBA00044252"/>
    </source>
</evidence>
<name>A0AAD7UH05_9STRA</name>
<dbReference type="GO" id="GO:0030145">
    <property type="term" value="F:manganese ion binding"/>
    <property type="evidence" value="ECO:0007669"/>
    <property type="project" value="InterPro"/>
</dbReference>
<evidence type="ECO:0000256" key="3">
    <source>
        <dbReference type="ARBA" id="ARBA00022670"/>
    </source>
</evidence>
<evidence type="ECO:0000256" key="11">
    <source>
        <dbReference type="ARBA" id="ARBA00044141"/>
    </source>
</evidence>
<evidence type="ECO:0000259" key="16">
    <source>
        <dbReference type="SMART" id="SM01011"/>
    </source>
</evidence>
<dbReference type="InterPro" id="IPR029149">
    <property type="entry name" value="Creatin/AminoP/Spt16_N"/>
</dbReference>
<dbReference type="EMBL" id="JAQMWT010000344">
    <property type="protein sequence ID" value="KAJ8603809.1"/>
    <property type="molecule type" value="Genomic_DNA"/>
</dbReference>
<comment type="cofactor">
    <cofactor evidence="1">
        <name>Mn(2+)</name>
        <dbReference type="ChEBI" id="CHEBI:29035"/>
    </cofactor>
</comment>
<evidence type="ECO:0000256" key="8">
    <source>
        <dbReference type="ARBA" id="ARBA00023211"/>
    </source>
</evidence>
<evidence type="ECO:0000256" key="2">
    <source>
        <dbReference type="ARBA" id="ARBA00011738"/>
    </source>
</evidence>
<dbReference type="SMART" id="SM01011">
    <property type="entry name" value="AMP_N"/>
    <property type="match status" value="1"/>
</dbReference>
<dbReference type="InterPro" id="IPR007865">
    <property type="entry name" value="Aminopep_P_N"/>
</dbReference>
<keyword evidence="6" id="KW-0224">Dipeptidase</keyword>
<sequence length="535" mass="58026">MEPLCKLARLDCANEGVEGTPGGFANHRCFFSRGDHTYKVPLELHAQNRAKVVERVRATLTNGAGAVLVFRGGVSRERDDTDHEELFRQESYFQYLFGVKEPNWWGAIDVCTSEARLYAPKLPPAYAVWMGHIATLDALRERYGVDVAWTDGLATSLPPGGVALCMRGVNSDSGVDIADALPIEESLAMPSPELFVAIADCRAVKSAAELDLMRYVSYATSRAHVAVMRSTKPGDYEYQLEARFLGRIAEDHGCRNCAYTSICACGPNSAVLHYGHAGAPNDRRLAESDVALLDMGAEYHCYCSDVTCSFPVRGVFDDRQRAIHGGVLAAQRAVMGAMKPGVSWAAMHELAEATILDALVDAGVLVGKVEDMLACHLAAVFMPHGLGHLIGLDTHDVGGYLPGMPPRATRPGLGKLRTARVLQAGMALTVEPGIYFIPALIEPALQDARRHFFNLGRLDDFRGFGGVRLEDVVAVTTDGVVNLTLCPRTTDEIESVMAGGSWPPPTDTAPWLFRSWCTYDAQGVCRALDLPPTAF</sequence>
<dbReference type="GO" id="GO:0070006">
    <property type="term" value="F:metalloaminopeptidase activity"/>
    <property type="evidence" value="ECO:0007669"/>
    <property type="project" value="InterPro"/>
</dbReference>
<comment type="catalytic activity">
    <reaction evidence="15">
        <text>Xaa-L-Pro dipeptide + H2O = an L-alpha-amino acid + L-proline</text>
        <dbReference type="Rhea" id="RHEA:76407"/>
        <dbReference type="ChEBI" id="CHEBI:15377"/>
        <dbReference type="ChEBI" id="CHEBI:59869"/>
        <dbReference type="ChEBI" id="CHEBI:60039"/>
        <dbReference type="ChEBI" id="CHEBI:195196"/>
        <dbReference type="EC" id="3.4.13.9"/>
    </reaction>
</comment>
<keyword evidence="4" id="KW-0479">Metal-binding</keyword>
<evidence type="ECO:0000256" key="9">
    <source>
        <dbReference type="ARBA" id="ARBA00043990"/>
    </source>
</evidence>
<evidence type="ECO:0000313" key="18">
    <source>
        <dbReference type="Proteomes" id="UP001230188"/>
    </source>
</evidence>
<evidence type="ECO:0000256" key="5">
    <source>
        <dbReference type="ARBA" id="ARBA00022801"/>
    </source>
</evidence>
<dbReference type="Gene3D" id="3.40.350.10">
    <property type="entry name" value="Creatinase/prolidase N-terminal domain"/>
    <property type="match status" value="1"/>
</dbReference>
<evidence type="ECO:0000256" key="13">
    <source>
        <dbReference type="ARBA" id="ARBA00044284"/>
    </source>
</evidence>
<evidence type="ECO:0000256" key="6">
    <source>
        <dbReference type="ARBA" id="ARBA00022997"/>
    </source>
</evidence>
<dbReference type="GO" id="GO:0102009">
    <property type="term" value="F:proline dipeptidase activity"/>
    <property type="evidence" value="ECO:0007669"/>
    <property type="project" value="UniProtKB-EC"/>
</dbReference>
<keyword evidence="18" id="KW-1185">Reference proteome</keyword>
<evidence type="ECO:0000256" key="15">
    <source>
        <dbReference type="ARBA" id="ARBA00048994"/>
    </source>
</evidence>
<comment type="caution">
    <text evidence="17">The sequence shown here is derived from an EMBL/GenBank/DDBJ whole genome shotgun (WGS) entry which is preliminary data.</text>
</comment>
<dbReference type="GO" id="GO:0006508">
    <property type="term" value="P:proteolysis"/>
    <property type="evidence" value="ECO:0007669"/>
    <property type="project" value="UniProtKB-KW"/>
</dbReference>
<comment type="subunit">
    <text evidence="2">Homodimer.</text>
</comment>
<dbReference type="EC" id="3.4.13.9" evidence="10"/>
<dbReference type="Proteomes" id="UP001230188">
    <property type="component" value="Unassembled WGS sequence"/>
</dbReference>
<protein>
    <recommendedName>
        <fullName evidence="11">Xaa-Pro dipeptidase</fullName>
        <ecNumber evidence="10">3.4.13.9</ecNumber>
    </recommendedName>
    <alternativeName>
        <fullName evidence="14">Imidodipeptidase</fullName>
    </alternativeName>
    <alternativeName>
        <fullName evidence="12">Peptidase D</fullName>
    </alternativeName>
    <alternativeName>
        <fullName evidence="13">Proline dipeptidase</fullName>
    </alternativeName>
</protein>
<dbReference type="InterPro" id="IPR052433">
    <property type="entry name" value="X-Pro_dipept-like"/>
</dbReference>
<keyword evidence="3" id="KW-0645">Protease</keyword>
<reference evidence="17" key="1">
    <citation type="submission" date="2023-01" db="EMBL/GenBank/DDBJ databases">
        <title>Metagenome sequencing of chrysophaentin producing Chrysophaeum taylorii.</title>
        <authorList>
            <person name="Davison J."/>
            <person name="Bewley C."/>
        </authorList>
    </citation>
    <scope>NUCLEOTIDE SEQUENCE</scope>
    <source>
        <strain evidence="17">NIES-1699</strain>
    </source>
</reference>
<gene>
    <name evidence="17" type="ORF">CTAYLR_000227</name>
</gene>
<dbReference type="InterPro" id="IPR000994">
    <property type="entry name" value="Pept_M24"/>
</dbReference>
<evidence type="ECO:0000256" key="1">
    <source>
        <dbReference type="ARBA" id="ARBA00001936"/>
    </source>
</evidence>
<evidence type="ECO:0000256" key="14">
    <source>
        <dbReference type="ARBA" id="ARBA00044351"/>
    </source>
</evidence>
<evidence type="ECO:0000256" key="4">
    <source>
        <dbReference type="ARBA" id="ARBA00022723"/>
    </source>
</evidence>